<protein>
    <submittedName>
        <fullName evidence="2">Uncharacterized protein</fullName>
    </submittedName>
</protein>
<dbReference type="OrthoDB" id="10347025at2759"/>
<dbReference type="Proteomes" id="UP000053841">
    <property type="component" value="Unassembled WGS sequence"/>
</dbReference>
<organism evidence="2 3">
    <name type="scientific">Cochliobolus carbonum (strain 26-R-13)</name>
    <name type="common">Maize leaf spot fungus</name>
    <name type="synonym">Bipolaris zeicola</name>
    <dbReference type="NCBI Taxonomy" id="930089"/>
    <lineage>
        <taxon>Eukaryota</taxon>
        <taxon>Fungi</taxon>
        <taxon>Dikarya</taxon>
        <taxon>Ascomycota</taxon>
        <taxon>Pezizomycotina</taxon>
        <taxon>Dothideomycetes</taxon>
        <taxon>Pleosporomycetidae</taxon>
        <taxon>Pleosporales</taxon>
        <taxon>Pleosporineae</taxon>
        <taxon>Pleosporaceae</taxon>
        <taxon>Bipolaris</taxon>
    </lineage>
</organism>
<reference evidence="2 3" key="1">
    <citation type="journal article" date="2013" name="PLoS Genet.">
        <title>Comparative genome structure, secondary metabolite, and effector coding capacity across Cochliobolus pathogens.</title>
        <authorList>
            <person name="Condon B.J."/>
            <person name="Leng Y."/>
            <person name="Wu D."/>
            <person name="Bushley K.E."/>
            <person name="Ohm R.A."/>
            <person name="Otillar R."/>
            <person name="Martin J."/>
            <person name="Schackwitz W."/>
            <person name="Grimwood J."/>
            <person name="MohdZainudin N."/>
            <person name="Xue C."/>
            <person name="Wang R."/>
            <person name="Manning V.A."/>
            <person name="Dhillon B."/>
            <person name="Tu Z.J."/>
            <person name="Steffenson B.J."/>
            <person name="Salamov A."/>
            <person name="Sun H."/>
            <person name="Lowry S."/>
            <person name="LaButti K."/>
            <person name="Han J."/>
            <person name="Copeland A."/>
            <person name="Lindquist E."/>
            <person name="Barry K."/>
            <person name="Schmutz J."/>
            <person name="Baker S.E."/>
            <person name="Ciuffetti L.M."/>
            <person name="Grigoriev I.V."/>
            <person name="Zhong S."/>
            <person name="Turgeon B.G."/>
        </authorList>
    </citation>
    <scope>NUCLEOTIDE SEQUENCE [LARGE SCALE GENOMIC DNA]</scope>
    <source>
        <strain evidence="2 3">26-R-13</strain>
    </source>
</reference>
<name>W6Y8C2_COCC2</name>
<dbReference type="KEGG" id="bze:COCCADRAFT_111976"/>
<keyword evidence="3" id="KW-1185">Reference proteome</keyword>
<dbReference type="RefSeq" id="XP_007718354.1">
    <property type="nucleotide sequence ID" value="XM_007720164.1"/>
</dbReference>
<evidence type="ECO:0000256" key="1">
    <source>
        <dbReference type="SAM" id="MobiDB-lite"/>
    </source>
</evidence>
<feature type="compositionally biased region" description="Basic and acidic residues" evidence="1">
    <location>
        <begin position="31"/>
        <end position="49"/>
    </location>
</feature>
<dbReference type="EMBL" id="KI964950">
    <property type="protein sequence ID" value="EUC27341.1"/>
    <property type="molecule type" value="Genomic_DNA"/>
</dbReference>
<accession>W6Y8C2</accession>
<sequence>MKSIHSYILIASDPAIPSCAAIPDGQPWRDGTSRDSKPRDDPLPSDVDVHRPSAISSLVQERILLVTSNSCQI</sequence>
<evidence type="ECO:0000313" key="3">
    <source>
        <dbReference type="Proteomes" id="UP000053841"/>
    </source>
</evidence>
<feature type="region of interest" description="Disordered" evidence="1">
    <location>
        <begin position="20"/>
        <end position="49"/>
    </location>
</feature>
<evidence type="ECO:0000313" key="2">
    <source>
        <dbReference type="EMBL" id="EUC27341.1"/>
    </source>
</evidence>
<dbReference type="HOGENOM" id="CLU_183177_0_0_1"/>
<dbReference type="GeneID" id="19144378"/>
<gene>
    <name evidence="2" type="ORF">COCCADRAFT_111976</name>
</gene>
<proteinExistence type="predicted"/>
<dbReference type="AlphaFoldDB" id="W6Y8C2"/>